<reference evidence="4 9" key="5">
    <citation type="submission" date="2020-12" db="EMBL/GenBank/DDBJ databases">
        <title>FDA dAtabase for Regulatory Grade micrObial Sequences (FDA-ARGOS): Supporting development and validation of Infectious Disease Dx tests.</title>
        <authorList>
            <person name="Sproer C."/>
            <person name="Gronow S."/>
            <person name="Severitt S."/>
            <person name="Schroder I."/>
            <person name="Tallon L."/>
            <person name="Sadzewicz L."/>
            <person name="Zhao X."/>
            <person name="Boylan J."/>
            <person name="Ott S."/>
            <person name="Bowen H."/>
            <person name="Vavikolanu K."/>
            <person name="Mehta A."/>
            <person name="Aluvathingal J."/>
            <person name="Nadendla S."/>
            <person name="Lowell S."/>
            <person name="Myers T."/>
            <person name="Yan Y."/>
            <person name="Sichtig H."/>
        </authorList>
    </citation>
    <scope>NUCLEOTIDE SEQUENCE [LARGE SCALE GENOMIC DNA]</scope>
    <source>
        <strain evidence="4 9">FDAARGOS_902</strain>
    </source>
</reference>
<name>A0A161S9U2_9MICO</name>
<accession>A0A161S9U2</accession>
<dbReference type="AlphaFoldDB" id="A0A161S9U2"/>
<evidence type="ECO:0000256" key="1">
    <source>
        <dbReference type="SAM" id="Phobius"/>
    </source>
</evidence>
<dbReference type="STRING" id="33889.AVW13_05850"/>
<feature type="transmembrane region" description="Helical" evidence="1">
    <location>
        <begin position="41"/>
        <end position="58"/>
    </location>
</feature>
<feature type="transmembrane region" description="Helical" evidence="1">
    <location>
        <begin position="70"/>
        <end position="97"/>
    </location>
</feature>
<proteinExistence type="predicted"/>
<evidence type="ECO:0000313" key="7">
    <source>
        <dbReference type="Proteomes" id="UP000216867"/>
    </source>
</evidence>
<keyword evidence="1" id="KW-1133">Transmembrane helix</keyword>
<evidence type="ECO:0000313" key="9">
    <source>
        <dbReference type="Proteomes" id="UP000594979"/>
    </source>
</evidence>
<reference evidence="2" key="2">
    <citation type="submission" date="2016-01" db="EMBL/GenBank/DDBJ databases">
        <authorList>
            <person name="Hong K.W."/>
        </authorList>
    </citation>
    <scope>NUCLEOTIDE SEQUENCE</scope>
    <source>
        <strain evidence="2">M40</strain>
    </source>
</reference>
<dbReference type="EMBL" id="CAACXN010000015">
    <property type="protein sequence ID" value="VEW14435.1"/>
    <property type="molecule type" value="Genomic_DNA"/>
</dbReference>
<keyword evidence="1" id="KW-0472">Membrane</keyword>
<evidence type="ECO:0000313" key="2">
    <source>
        <dbReference type="EMBL" id="KZE22896.1"/>
    </source>
</evidence>
<protein>
    <submittedName>
        <fullName evidence="3">Uncharacterized protein</fullName>
    </submittedName>
</protein>
<evidence type="ECO:0000313" key="5">
    <source>
        <dbReference type="EMBL" id="VEW14435.1"/>
    </source>
</evidence>
<evidence type="ECO:0000313" key="6">
    <source>
        <dbReference type="Proteomes" id="UP000076612"/>
    </source>
</evidence>
<dbReference type="Proteomes" id="UP000076612">
    <property type="component" value="Unassembled WGS sequence"/>
</dbReference>
<evidence type="ECO:0000313" key="3">
    <source>
        <dbReference type="EMBL" id="PAK95709.1"/>
    </source>
</evidence>
<dbReference type="KEGG" id="bcau:I6G59_15665"/>
<dbReference type="RefSeq" id="WP_063249068.1">
    <property type="nucleotide sequence ID" value="NZ_CAACXN010000015.1"/>
</dbReference>
<reference evidence="5 8" key="4">
    <citation type="submission" date="2019-02" db="EMBL/GenBank/DDBJ databases">
        <authorList>
            <consortium name="Pathogen Informatics"/>
        </authorList>
    </citation>
    <scope>NUCLEOTIDE SEQUENCE [LARGE SCALE GENOMIC DNA]</scope>
    <source>
        <strain evidence="5 8">3012STDY7078520</strain>
    </source>
</reference>
<dbReference type="EMBL" id="LQQR01000006">
    <property type="protein sequence ID" value="KZE22896.1"/>
    <property type="molecule type" value="Genomic_DNA"/>
</dbReference>
<evidence type="ECO:0000313" key="4">
    <source>
        <dbReference type="EMBL" id="QPS33357.1"/>
    </source>
</evidence>
<dbReference type="GeneID" id="99773458"/>
<dbReference type="Proteomes" id="UP000216867">
    <property type="component" value="Unassembled WGS sequence"/>
</dbReference>
<evidence type="ECO:0000313" key="8">
    <source>
        <dbReference type="Proteomes" id="UP000386281"/>
    </source>
</evidence>
<reference evidence="6" key="1">
    <citation type="submission" date="2016-01" db="EMBL/GenBank/DDBJ databases">
        <title>Draft genome of Chromobacterium sp. F49.</title>
        <authorList>
            <person name="Hong K.W."/>
        </authorList>
    </citation>
    <scope>NUCLEOTIDE SEQUENCE [LARGE SCALE GENOMIC DNA]</scope>
    <source>
        <strain evidence="6">M40</strain>
    </source>
</reference>
<reference evidence="3 7" key="3">
    <citation type="submission" date="2017-04" db="EMBL/GenBank/DDBJ databases">
        <title>Kefir bacterial isolates.</title>
        <authorList>
            <person name="Kim Y."/>
            <person name="Blasche S."/>
            <person name="Patil K.R."/>
        </authorList>
    </citation>
    <scope>NUCLEOTIDE SEQUENCE [LARGE SCALE GENOMIC DNA]</scope>
    <source>
        <strain evidence="3 7">OG2</strain>
    </source>
</reference>
<feature type="transmembrane region" description="Helical" evidence="1">
    <location>
        <begin position="18"/>
        <end position="35"/>
    </location>
</feature>
<dbReference type="EMBL" id="NCWY01000006">
    <property type="protein sequence ID" value="PAK95709.1"/>
    <property type="molecule type" value="Genomic_DNA"/>
</dbReference>
<dbReference type="Proteomes" id="UP000386281">
    <property type="component" value="Unassembled WGS sequence"/>
</dbReference>
<gene>
    <name evidence="2" type="ORF">AVW13_05850</name>
    <name evidence="3" type="ORF">B8X04_08135</name>
    <name evidence="4" type="ORF">I6G59_15665</name>
    <name evidence="5" type="ORF">NCTC12391_02576</name>
</gene>
<dbReference type="Proteomes" id="UP000594979">
    <property type="component" value="Chromosome"/>
</dbReference>
<dbReference type="EMBL" id="CP065682">
    <property type="protein sequence ID" value="QPS33357.1"/>
    <property type="molecule type" value="Genomic_DNA"/>
</dbReference>
<organism evidence="3 7">
    <name type="scientific">Brevibacterium casei</name>
    <dbReference type="NCBI Taxonomy" id="33889"/>
    <lineage>
        <taxon>Bacteria</taxon>
        <taxon>Bacillati</taxon>
        <taxon>Actinomycetota</taxon>
        <taxon>Actinomycetes</taxon>
        <taxon>Micrococcales</taxon>
        <taxon>Brevibacteriaceae</taxon>
        <taxon>Brevibacterium</taxon>
    </lineage>
</organism>
<keyword evidence="1" id="KW-0812">Transmembrane</keyword>
<sequence length="145" mass="15182">MARLSREERRIRSERRSAILLIVVSAMFVLIGMGMLLTGELVAILVVLFFGGCLLAGFMRLPSMSLRSSLLLAIAGSSAFAVACAVIVALAVAGMAIESTIVAPTALTVVAAVGVVFFGGGAILVTVLYRRNRTEIGRDQDGPEA</sequence>
<feature type="transmembrane region" description="Helical" evidence="1">
    <location>
        <begin position="109"/>
        <end position="129"/>
    </location>
</feature>